<evidence type="ECO:0000313" key="3">
    <source>
        <dbReference type="Proteomes" id="UP000823775"/>
    </source>
</evidence>
<protein>
    <submittedName>
        <fullName evidence="2">Uncharacterized protein</fullName>
    </submittedName>
</protein>
<dbReference type="EMBL" id="JACEIK010002472">
    <property type="protein sequence ID" value="MCD9561391.1"/>
    <property type="molecule type" value="Genomic_DNA"/>
</dbReference>
<comment type="caution">
    <text evidence="2">The sequence shown here is derived from an EMBL/GenBank/DDBJ whole genome shotgun (WGS) entry which is preliminary data.</text>
</comment>
<proteinExistence type="predicted"/>
<name>A0ABS8UR41_DATST</name>
<feature type="signal peptide" evidence="1">
    <location>
        <begin position="1"/>
        <end position="25"/>
    </location>
</feature>
<accession>A0ABS8UR41</accession>
<evidence type="ECO:0000256" key="1">
    <source>
        <dbReference type="SAM" id="SignalP"/>
    </source>
</evidence>
<gene>
    <name evidence="2" type="ORF">HAX54_020494</name>
</gene>
<feature type="chain" id="PRO_5046545423" evidence="1">
    <location>
        <begin position="26"/>
        <end position="91"/>
    </location>
</feature>
<reference evidence="2 3" key="1">
    <citation type="journal article" date="2021" name="BMC Genomics">
        <title>Datura genome reveals duplications of psychoactive alkaloid biosynthetic genes and high mutation rate following tissue culture.</title>
        <authorList>
            <person name="Rajewski A."/>
            <person name="Carter-House D."/>
            <person name="Stajich J."/>
            <person name="Litt A."/>
        </authorList>
    </citation>
    <scope>NUCLEOTIDE SEQUENCE [LARGE SCALE GENOMIC DNA]</scope>
    <source>
        <strain evidence="2">AR-01</strain>
    </source>
</reference>
<evidence type="ECO:0000313" key="2">
    <source>
        <dbReference type="EMBL" id="MCD9561391.1"/>
    </source>
</evidence>
<sequence length="91" mass="10497">MFEFCRAYRVCLAQVNLIIWRAVACLWCHREEVSETNLEDRPLPLMTMVLDKDEGDDKVPWWLGTLNAQARVTDGVDGPLNEFEILEQANS</sequence>
<dbReference type="Proteomes" id="UP000823775">
    <property type="component" value="Unassembled WGS sequence"/>
</dbReference>
<keyword evidence="1" id="KW-0732">Signal</keyword>
<keyword evidence="3" id="KW-1185">Reference proteome</keyword>
<organism evidence="2 3">
    <name type="scientific">Datura stramonium</name>
    <name type="common">Jimsonweed</name>
    <name type="synonym">Common thornapple</name>
    <dbReference type="NCBI Taxonomy" id="4076"/>
    <lineage>
        <taxon>Eukaryota</taxon>
        <taxon>Viridiplantae</taxon>
        <taxon>Streptophyta</taxon>
        <taxon>Embryophyta</taxon>
        <taxon>Tracheophyta</taxon>
        <taxon>Spermatophyta</taxon>
        <taxon>Magnoliopsida</taxon>
        <taxon>eudicotyledons</taxon>
        <taxon>Gunneridae</taxon>
        <taxon>Pentapetalae</taxon>
        <taxon>asterids</taxon>
        <taxon>lamiids</taxon>
        <taxon>Solanales</taxon>
        <taxon>Solanaceae</taxon>
        <taxon>Solanoideae</taxon>
        <taxon>Datureae</taxon>
        <taxon>Datura</taxon>
    </lineage>
</organism>